<evidence type="ECO:0008006" key="5">
    <source>
        <dbReference type="Google" id="ProtNLM"/>
    </source>
</evidence>
<feature type="region of interest" description="Disordered" evidence="2">
    <location>
        <begin position="3030"/>
        <end position="3085"/>
    </location>
</feature>
<feature type="compositionally biased region" description="Low complexity" evidence="2">
    <location>
        <begin position="1231"/>
        <end position="1240"/>
    </location>
</feature>
<dbReference type="Gene3D" id="6.10.250.3110">
    <property type="match status" value="1"/>
</dbReference>
<feature type="compositionally biased region" description="Low complexity" evidence="2">
    <location>
        <begin position="3037"/>
        <end position="3085"/>
    </location>
</feature>
<dbReference type="PANTHER" id="PTHR33888">
    <property type="entry name" value="RIKEN CDNA 4932415D10 GENE"/>
    <property type="match status" value="1"/>
</dbReference>
<feature type="coiled-coil region" evidence="1">
    <location>
        <begin position="1731"/>
        <end position="2117"/>
    </location>
</feature>
<dbReference type="GeneID" id="24532822"/>
<dbReference type="Proteomes" id="UP000076359">
    <property type="component" value="Unassembled WGS sequence"/>
</dbReference>
<evidence type="ECO:0000313" key="4">
    <source>
        <dbReference type="Proteomes" id="UP000076359"/>
    </source>
</evidence>
<accession>A0A151L6U8</accession>
<sequence length="3418" mass="406399">MLSRSPVNKKNKLSSMPNKYFKSEIKNENISCKEEKSGDKKWEDTNSMFCKSEDREQNIMLKNIIISKNSIKNKICTSKNCIVQKDMNSKFASLKKNKRKINLHKASILSMKSKITKISSLLKRNEHKVNRKSDEHIKNKNHLSRNKIVNSYKLLYDIERMRKNKKDIMLIKNENNSKAKKSVLIKTIIHKHYSKGGKMEKKFINDCIDNECSGNLNNDSSNNHNNEYSDNHNNEYSDNHNNEYSNNHNNDYSDNDNNECSDNHNNEYSDNHNNEYSDNHNNDYSDNHNYVYHYPFKRHMSYNSLPCNMKEPKKNKENEDQLDSHNTVEYKIHKKYSRLTHSNESYKNNIMIKKCNSLVLPRLNNKNEIYKNDSSNDLHKYNRSYNSYDKHIKLHNLYDDNKYASPIEDIKIIKENISNNYITYKKHVLQKGSDDISHNGKVKNDANYMMNINDYSKEFQNSIGNEVDVTNFSFNVATMGKEECVNENLVYIKNETNSMNNMDNMDNMDNMYNMDNVNIRNMKNYYNRENSQNSQNAQNIQNIQKNNPYYEQKIEEDMIDDYEHHDDLEESLSHLSDSFNLEYLPAIPDDVNLISSNDNFFSVYGKSIKSSSFSNSIHKDIKNLQKNQNRYPYFEDNIKQYNEEHIYESLGSKDSQDLQKGKNVPSHKPKYYDDEDDEDLIISMFDNDQEDKIKKKDKHSNDDTEERIHEHKRNIDIVQKKMYSINKFQGVKELDKVNNMKTFYSINHKTNKKLNLSEYCENDENMSKEIKMEEINTYNMNNMNSTNNINYSYDYYDDEKSKVLSYNVKETYAHKSQKYASDLEKKKHTKNNIRRGLYLASKILKDIHEEKQKKKKIKKKENLHNYVDKNKYDNNYIHNETYNDTYSNTVPVFYGIKKSKNILSSSYDDLYVNINKQNNTSINKNKNILCDNKYENSDIMPSHKSKKCTHKNYVDNEFLNMSGKNNILDYSLNSRKGYNYNYNYDDDDDDSSIIHVDSMDDLKMSYESISLLNNFSYTLDNSKDIDLHNVHNIYTRINRKNDYNVNVEEGKINISLNEKKEKRKEQDYKFSEEKKDNTIIFDENNDTTNDVSVNVNVNNDTTNDVSVNVNFNVNNDDHKHTQSNNIQNLSSQENTYKNTDNIKIQCNYDKCSNEIMQKDNDFNIKYLYSSSSIYSNTSECNTKNYMKGKNKINLLNKYINDDYYVDYFSNELDKIIKNKNSIKEKKKDMKTNNINNNNNKNESKSKNKNKNKNKNIYINFSDGDIQINKKKKKSKSNEKCKINKENYICDQTKNFTNIIIPKYEIMQKNNYSKKSFNNIQHNQNGEIDEINNIKDEIKDKSKHEEEEYEILHNVDDKKCDHNSVNRHNDDNNNKNDDHPVNHHNDDDDNNNNKKSDDHPVNHHNDDNNNNKKNDDHPVNHHNDDNNNNKKNDDDLVNHHNVNLSNDPTQRKEIYYDNSHGTGNKNIIKNHMSNSMNNMYDLKDKNYYNDQNILYNDLLEDVRHVSFENVYLKNKEKNLCKVKTKYLNEKILKKEKDTNLYYNNNNNNNNLLKNKSSEQNINITPNASTKEFKLTYEHVENENEICISNSNSTLCDDMNKQNKLSLDNCVKKEETKIEQLLQNILFTLKSNERKNNIIKNNKKINNNNNNNEDGHNIPCDHKNISDNVVLSNIHMVNNQDINENVYNIEPQEFKEEEDISMVNTKNCDDIQENIKNDEAFIEDNMSNKFTILQYISRSIKVLKEERDNIQNEYDILKEQMNVIQNEYDILKEQNGVIQNEQDILKEQNGVIQNEYDILKEQNGVIQNEYDILKEQMHVIQNEYDILKEQMNAIQNEYDILKEQNGVIQNEHDILKEQNGVIQNEYDILKDEKDKIQKQNDTLTNKCNELQNQCCNNLTDLQNITKKYDDLQNKYNILNKLNNSLEEKNEELKKYHEHVIQERDQLIKEKESDKQEIEYLKNNVDALKIDKSNYMTEQNDNIDKIKKLEEEKKKLEEEKKKLEIEINNTNDILIYKEENILYDENIINEERKENEKLKNELDIIKKEYDELLNKYDENIINEERNNMKNILIKKEEEMKEIKENKIVLKKDIDMYVNNIHILEIEMKKIKEENNLLKLKNLELLGKEDDINKSSIVMNHNKDIEMKNNKNSPQGYYNDNMNEYLYLNVDKNILKNVFDHHDKNSNTFNDSWNIFIEEKNDKFISIQENDNTNKKNYDKKNNITNTYNDHNNKDEFKNDLNCNFLWRHYEKILKDINHISIDKLKIQYKDLLKEYIFLELLVIEYEKNNVALHEINKEGNKQIKKEMVHYKNLCIELEKSNQELYDKLNEINNVLHIRDHNKEDNDNKNKVCNRKGSSIYIEILNKTYNITKNIDIINEAIFNMKEQKNDNNIKISNILIYLNIISTDIMFIHTNISYINEYITKSTIYLDIHHLKNTLLYKVSTKDNINMNTSSTLCKDTKEFKKYNNQTNKTNTNIIMGDEQIFKEQECINMKNKNRDVKNIKNYVNDDVNEDVNDDVNDDVNGDVNDDNVNDDNVNDDNINNDNINNDNINNDNINDHGEEYNHSGDIINKNILFTDMEIKNKTDNVTNNIINKQHDEHIEDVLTFFEVSFSSDLFLILCHMCKSINEVNCSLRKNDINSCTDSLIYIKHVLHDINNFYKNEENTSFLDVYVHLFDIFKKSVDKMLNIIQAQKDLDKIYKMFVEIYYMKKIIRFIIFSFFKFHDIYSVFNVNTLDGVSYCVIPTMSKDDEKKVQNSNEDKDVDIGKNINVGKNIHNDDDDNKHIKNNKRVIYSHTSHICSVINKYYYSYWDEYYTSNERERTVSNYKDKKKKKGKYNDINKKDEMDIKENDREMLYSLMLKILEYNYNAHMIPNIICIYEDKKTILNNDNKIWLFDEKRNYAKYVLKIIYEHMKLGNFLINSNEFLNTFEEKSLKNYLYKNIFFKKNYNINIDIIHQHLSMLFKQNIGINYEYYYEQFLLILNKIILNISSNNNIHYLNTTTCENIFFFDNINIEENHINKGVHTSSFMDIQHGNKNKSNNNIKSYNNNNNIKSHNSNNNIKSHNSNNNIKSHNSNNNIKSHNSNNNITELRSLSYNTSISNTNFTTFKNNNPINHNINYIINYPLLDIDNKYMSVLFHMWQKMELNFFSKIYYQNNKYKEIKEKNNLSKSCSYNINNKRLIKNMWSTMNINDCTTKKKMCHLDDIDSENEKYNMKKDIHNNQKVLHNNNINSSYNNNINNQDVNNNDSFNNFRFNNFRFNNKLHEEKNAENKKSSKYLNKFSSLNKMNTLDYGSDHNSYDYSIDTYLKLMVFDIFKCNNEKKEIGIDDFIFVFKQLHINIKKHVINKIWTILTGKQNLNIALKEKITISTFIKKAYTTNPSLIFYEYCKTKVQLKEANKNIKLLQKYNKKMLLLVTN</sequence>
<proteinExistence type="predicted"/>
<feature type="compositionally biased region" description="Basic and acidic residues" evidence="2">
    <location>
        <begin position="227"/>
        <end position="241"/>
    </location>
</feature>
<dbReference type="SUPFAM" id="SSF57997">
    <property type="entry name" value="Tropomyosin"/>
    <property type="match status" value="1"/>
</dbReference>
<evidence type="ECO:0000313" key="3">
    <source>
        <dbReference type="EMBL" id="KYN94694.1"/>
    </source>
</evidence>
<feature type="region of interest" description="Disordered" evidence="2">
    <location>
        <begin position="1226"/>
        <end position="1255"/>
    </location>
</feature>
<feature type="compositionally biased region" description="Basic and acidic residues" evidence="2">
    <location>
        <begin position="261"/>
        <end position="282"/>
    </location>
</feature>
<reference evidence="3 4" key="1">
    <citation type="journal article" date="2016" name="Nat. Commun.">
        <title>Genomes of cryptic chimpanzee Plasmodium species reveal key evolutionary events leading to human malaria.</title>
        <authorList>
            <person name="Sundararaman S.A."/>
            <person name="Plenderleith L.J."/>
            <person name="Liu W."/>
            <person name="Loy D.E."/>
            <person name="Learn G.H."/>
            <person name="Li Y."/>
            <person name="Shaw K.S."/>
            <person name="Ayouba A."/>
            <person name="Peeters M."/>
            <person name="Speede S."/>
            <person name="Shaw G.M."/>
            <person name="Bushman F.D."/>
            <person name="Brisson D."/>
            <person name="Rayner J.C."/>
            <person name="Sharp P.M."/>
            <person name="Hahn B.H."/>
        </authorList>
    </citation>
    <scope>NUCLEOTIDE SEQUENCE [LARGE SCALE GENOMIC DNA]</scope>
    <source>
        <strain evidence="3 4">SY57</strain>
    </source>
</reference>
<feature type="region of interest" description="Disordered" evidence="2">
    <location>
        <begin position="650"/>
        <end position="674"/>
    </location>
</feature>
<dbReference type="VEuPathDB" id="PlasmoDB:PRCDC_1324400"/>
<feature type="region of interest" description="Disordered" evidence="2">
    <location>
        <begin position="1340"/>
        <end position="1457"/>
    </location>
</feature>
<protein>
    <recommendedName>
        <fullName evidence="5">Malaria antigen</fullName>
    </recommendedName>
</protein>
<dbReference type="PANTHER" id="PTHR33888:SF1">
    <property type="entry name" value="RIKEN CDNA 4932415D10 GENE"/>
    <property type="match status" value="1"/>
</dbReference>
<gene>
    <name evidence="3" type="ORF">PRSY57_1324400</name>
</gene>
<dbReference type="RefSeq" id="XP_012764634.2">
    <property type="nucleotide sequence ID" value="XM_012909180.2"/>
</dbReference>
<dbReference type="EMBL" id="LVLA01000014">
    <property type="protein sequence ID" value="KYN94694.1"/>
    <property type="molecule type" value="Genomic_DNA"/>
</dbReference>
<evidence type="ECO:0000256" key="2">
    <source>
        <dbReference type="SAM" id="MobiDB-lite"/>
    </source>
</evidence>
<organism evidence="3 4">
    <name type="scientific">Plasmodium reichenowi</name>
    <dbReference type="NCBI Taxonomy" id="5854"/>
    <lineage>
        <taxon>Eukaryota</taxon>
        <taxon>Sar</taxon>
        <taxon>Alveolata</taxon>
        <taxon>Apicomplexa</taxon>
        <taxon>Aconoidasida</taxon>
        <taxon>Haemosporida</taxon>
        <taxon>Plasmodiidae</taxon>
        <taxon>Plasmodium</taxon>
        <taxon>Plasmodium (Laverania)</taxon>
    </lineage>
</organism>
<feature type="compositionally biased region" description="Low complexity" evidence="2">
    <location>
        <begin position="2537"/>
        <end position="2547"/>
    </location>
</feature>
<keyword evidence="1" id="KW-0175">Coiled coil</keyword>
<name>A0A151L6U8_PLARE</name>
<feature type="compositionally biased region" description="Basic and acidic residues" evidence="2">
    <location>
        <begin position="1340"/>
        <end position="1437"/>
    </location>
</feature>
<dbReference type="VEuPathDB" id="PlasmoDB:PRG01_1327500"/>
<dbReference type="KEGG" id="prei:PRSY57_1324400"/>
<feature type="compositionally biased region" description="Acidic residues" evidence="2">
    <location>
        <begin position="2509"/>
        <end position="2536"/>
    </location>
</feature>
<feature type="compositionally biased region" description="Low complexity" evidence="2">
    <location>
        <begin position="242"/>
        <end position="252"/>
    </location>
</feature>
<evidence type="ECO:0000256" key="1">
    <source>
        <dbReference type="SAM" id="Coils"/>
    </source>
</evidence>
<feature type="region of interest" description="Disordered" evidence="2">
    <location>
        <begin position="2509"/>
        <end position="2547"/>
    </location>
</feature>
<dbReference type="GO" id="GO:0005615">
    <property type="term" value="C:extracellular space"/>
    <property type="evidence" value="ECO:0007669"/>
    <property type="project" value="TreeGrafter"/>
</dbReference>
<feature type="region of interest" description="Disordered" evidence="2">
    <location>
        <begin position="218"/>
        <end position="282"/>
    </location>
</feature>
<comment type="caution">
    <text evidence="3">The sequence shown here is derived from an EMBL/GenBank/DDBJ whole genome shotgun (WGS) entry which is preliminary data.</text>
</comment>